<protein>
    <recommendedName>
        <fullName evidence="4 6">Signal peptidase I</fullName>
        <ecNumber evidence="4 6">3.4.21.89</ecNumber>
    </recommendedName>
</protein>
<proteinExistence type="inferred from homology"/>
<feature type="domain" description="Peptidase S26" evidence="7">
    <location>
        <begin position="25"/>
        <end position="221"/>
    </location>
</feature>
<dbReference type="PANTHER" id="PTHR43390">
    <property type="entry name" value="SIGNAL PEPTIDASE I"/>
    <property type="match status" value="1"/>
</dbReference>
<comment type="similarity">
    <text evidence="3 6">Belongs to the peptidase S26 family.</text>
</comment>
<dbReference type="InterPro" id="IPR019758">
    <property type="entry name" value="Pept_S26A_signal_pept_1_CS"/>
</dbReference>
<keyword evidence="5 6" id="KW-0378">Hydrolase</keyword>
<dbReference type="PRINTS" id="PR00727">
    <property type="entry name" value="LEADERPTASE"/>
</dbReference>
<evidence type="ECO:0000313" key="9">
    <source>
        <dbReference type="Proteomes" id="UP001519362"/>
    </source>
</evidence>
<gene>
    <name evidence="8" type="ORF">JOF34_000357</name>
</gene>
<dbReference type="Pfam" id="PF10502">
    <property type="entry name" value="Peptidase_S26"/>
    <property type="match status" value="1"/>
</dbReference>
<reference evidence="8 9" key="1">
    <citation type="submission" date="2021-03" db="EMBL/GenBank/DDBJ databases">
        <title>Sequencing the genomes of 1000 actinobacteria strains.</title>
        <authorList>
            <person name="Klenk H.-P."/>
        </authorList>
    </citation>
    <scope>NUCLEOTIDE SEQUENCE [LARGE SCALE GENOMIC DNA]</scope>
    <source>
        <strain evidence="8 9">DSM 24221</strain>
    </source>
</reference>
<dbReference type="InterPro" id="IPR000223">
    <property type="entry name" value="Pept_S26A_signal_pept_1"/>
</dbReference>
<dbReference type="EC" id="3.4.21.89" evidence="4 6"/>
<dbReference type="InterPro" id="IPR019533">
    <property type="entry name" value="Peptidase_S26"/>
</dbReference>
<dbReference type="SUPFAM" id="SSF51306">
    <property type="entry name" value="LexA/Signal peptidase"/>
    <property type="match status" value="1"/>
</dbReference>
<keyword evidence="9" id="KW-1185">Reference proteome</keyword>
<evidence type="ECO:0000259" key="7">
    <source>
        <dbReference type="Pfam" id="PF10502"/>
    </source>
</evidence>
<keyword evidence="6" id="KW-0812">Transmembrane</keyword>
<dbReference type="NCBIfam" id="TIGR02227">
    <property type="entry name" value="sigpep_I_bact"/>
    <property type="match status" value="1"/>
</dbReference>
<evidence type="ECO:0000313" key="8">
    <source>
        <dbReference type="EMBL" id="MBP2435771.1"/>
    </source>
</evidence>
<dbReference type="CDD" id="cd06530">
    <property type="entry name" value="S26_SPase_I"/>
    <property type="match status" value="1"/>
</dbReference>
<keyword evidence="6" id="KW-0472">Membrane</keyword>
<dbReference type="Proteomes" id="UP001519362">
    <property type="component" value="Unassembled WGS sequence"/>
</dbReference>
<dbReference type="InterPro" id="IPR036286">
    <property type="entry name" value="LexA/Signal_pep-like_sf"/>
</dbReference>
<dbReference type="GO" id="GO:0009003">
    <property type="term" value="F:signal peptidase activity"/>
    <property type="evidence" value="ECO:0007669"/>
    <property type="project" value="UniProtKB-EC"/>
</dbReference>
<evidence type="ECO:0000256" key="2">
    <source>
        <dbReference type="ARBA" id="ARBA00004401"/>
    </source>
</evidence>
<dbReference type="PANTHER" id="PTHR43390:SF1">
    <property type="entry name" value="CHLOROPLAST PROCESSING PEPTIDASE"/>
    <property type="match status" value="1"/>
</dbReference>
<organism evidence="8 9">
    <name type="scientific">Microbacterium amylolyticum</name>
    <dbReference type="NCBI Taxonomy" id="936337"/>
    <lineage>
        <taxon>Bacteria</taxon>
        <taxon>Bacillati</taxon>
        <taxon>Actinomycetota</taxon>
        <taxon>Actinomycetes</taxon>
        <taxon>Micrococcales</taxon>
        <taxon>Microbacteriaceae</taxon>
        <taxon>Microbacterium</taxon>
    </lineage>
</organism>
<comment type="subcellular location">
    <subcellularLocation>
        <location evidence="2">Cell membrane</location>
        <topology evidence="2">Single-pass type II membrane protein</topology>
    </subcellularLocation>
    <subcellularLocation>
        <location evidence="6">Membrane</location>
        <topology evidence="6">Single-pass type II membrane protein</topology>
    </subcellularLocation>
</comment>
<evidence type="ECO:0000256" key="4">
    <source>
        <dbReference type="ARBA" id="ARBA00013208"/>
    </source>
</evidence>
<comment type="catalytic activity">
    <reaction evidence="1 6">
        <text>Cleavage of hydrophobic, N-terminal signal or leader sequences from secreted and periplasmic proteins.</text>
        <dbReference type="EC" id="3.4.21.89"/>
    </reaction>
</comment>
<keyword evidence="6" id="KW-0645">Protease</keyword>
<dbReference type="RefSeq" id="WP_241245013.1">
    <property type="nucleotide sequence ID" value="NZ_CP049253.1"/>
</dbReference>
<evidence type="ECO:0000256" key="6">
    <source>
        <dbReference type="RuleBase" id="RU362042"/>
    </source>
</evidence>
<dbReference type="PROSITE" id="PS00761">
    <property type="entry name" value="SPASE_I_3"/>
    <property type="match status" value="1"/>
</dbReference>
<evidence type="ECO:0000256" key="3">
    <source>
        <dbReference type="ARBA" id="ARBA00009370"/>
    </source>
</evidence>
<accession>A0ABS4ZEQ6</accession>
<name>A0ABS4ZEQ6_9MICO</name>
<evidence type="ECO:0000256" key="1">
    <source>
        <dbReference type="ARBA" id="ARBA00000677"/>
    </source>
</evidence>
<sequence length="245" mass="26431">MTIDQGEAEAERRPATRGVLAFARDVVVIVAIAIVISLLIKTFLVRSFYIPSASMEDTLMTDDRILVDQLTVRWNDYERGQIVVFEDPGGWLGGVTSDDRGPIRSAIDGALTAIGLSAADSEEHLVKRIIGMPGDHVVCCDADGHLEINGESVDEGDYLRLLPEGAAASASSFDVTVPDDAIWVLGDNRNRSQDSRFHTDLPGGGFVPLDNVVGRVFLLTWPLGRFGVIADETDTFSHVPAPPAS</sequence>
<feature type="transmembrane region" description="Helical" evidence="6">
    <location>
        <begin position="26"/>
        <end position="45"/>
    </location>
</feature>
<comment type="caution">
    <text evidence="8">The sequence shown here is derived from an EMBL/GenBank/DDBJ whole genome shotgun (WGS) entry which is preliminary data.</text>
</comment>
<keyword evidence="6" id="KW-1133">Transmembrane helix</keyword>
<evidence type="ECO:0000256" key="5">
    <source>
        <dbReference type="ARBA" id="ARBA00022801"/>
    </source>
</evidence>
<dbReference type="Gene3D" id="2.10.109.10">
    <property type="entry name" value="Umud Fragment, subunit A"/>
    <property type="match status" value="1"/>
</dbReference>
<dbReference type="EMBL" id="JAGIOL010000001">
    <property type="protein sequence ID" value="MBP2435771.1"/>
    <property type="molecule type" value="Genomic_DNA"/>
</dbReference>